<keyword evidence="3" id="KW-1185">Reference proteome</keyword>
<dbReference type="PROSITE" id="PS51257">
    <property type="entry name" value="PROKAR_LIPOPROTEIN"/>
    <property type="match status" value="1"/>
</dbReference>
<comment type="caution">
    <text evidence="2">The sequence shown here is derived from an EMBL/GenBank/DDBJ whole genome shotgun (WGS) entry which is preliminary data.</text>
</comment>
<dbReference type="RefSeq" id="WP_189092744.1">
    <property type="nucleotide sequence ID" value="NZ_BMQL01000044.1"/>
</dbReference>
<dbReference type="SUPFAM" id="SSF50969">
    <property type="entry name" value="YVTN repeat-like/Quinoprotein amine dehydrogenase"/>
    <property type="match status" value="1"/>
</dbReference>
<reference evidence="2" key="1">
    <citation type="journal article" date="2014" name="Int. J. Syst. Evol. Microbiol.">
        <title>Complete genome sequence of Corynebacterium casei LMG S-19264T (=DSM 44701T), isolated from a smear-ripened cheese.</title>
        <authorList>
            <consortium name="US DOE Joint Genome Institute (JGI-PGF)"/>
            <person name="Walter F."/>
            <person name="Albersmeier A."/>
            <person name="Kalinowski J."/>
            <person name="Ruckert C."/>
        </authorList>
    </citation>
    <scope>NUCLEOTIDE SEQUENCE</scope>
    <source>
        <strain evidence="2">JCM 31311</strain>
    </source>
</reference>
<sequence>MNLLSRPLHTAALLSLALLTACTGTNEPQVTSKVALINAGGSELRTLTPPDANTGTPAATGATQAVTGAADLEVLPGGSQMIVAFPDRLEIRDAALKVVTTLLAPSDVTRACYVRLAASPARDLVAALSDCGNGAAEQLVVYRSDASLAFVATLPPPTPTSSDLARFTVTTSGAVWLARPATGGGSELLRADSTGIKVMTVPPLAATVNDLAMRGTSLYAATDSGVRLVNQSDGTLTPTPALTGVYTRLYGGDRLLAAWLGSAGNQPLTIWDGTKTSSPALVTDLRDVTFAPDGNVYYLTGSALTGADTVLGLSQNTWRPTAVLTNLNDARAVTWLASD</sequence>
<evidence type="ECO:0000256" key="1">
    <source>
        <dbReference type="SAM" id="SignalP"/>
    </source>
</evidence>
<keyword evidence="1" id="KW-0732">Signal</keyword>
<dbReference type="EMBL" id="BMQL01000044">
    <property type="protein sequence ID" value="GGR28663.1"/>
    <property type="molecule type" value="Genomic_DNA"/>
</dbReference>
<evidence type="ECO:0000313" key="2">
    <source>
        <dbReference type="EMBL" id="GGR28663.1"/>
    </source>
</evidence>
<proteinExistence type="predicted"/>
<dbReference type="InterPro" id="IPR011044">
    <property type="entry name" value="Quino_amine_DH_bsu"/>
</dbReference>
<name>A0A918CKZ2_9DEIO</name>
<feature type="signal peptide" evidence="1">
    <location>
        <begin position="1"/>
        <end position="23"/>
    </location>
</feature>
<protein>
    <submittedName>
        <fullName evidence="2">Uncharacterized protein</fullName>
    </submittedName>
</protein>
<dbReference type="AlphaFoldDB" id="A0A918CKZ2"/>
<dbReference type="Proteomes" id="UP000603865">
    <property type="component" value="Unassembled WGS sequence"/>
</dbReference>
<evidence type="ECO:0000313" key="3">
    <source>
        <dbReference type="Proteomes" id="UP000603865"/>
    </source>
</evidence>
<accession>A0A918CKZ2</accession>
<feature type="chain" id="PRO_5037938819" evidence="1">
    <location>
        <begin position="24"/>
        <end position="339"/>
    </location>
</feature>
<reference evidence="2" key="2">
    <citation type="submission" date="2020-09" db="EMBL/GenBank/DDBJ databases">
        <authorList>
            <person name="Sun Q."/>
            <person name="Ohkuma M."/>
        </authorList>
    </citation>
    <scope>NUCLEOTIDE SEQUENCE</scope>
    <source>
        <strain evidence="2">JCM 31311</strain>
    </source>
</reference>
<organism evidence="2 3">
    <name type="scientific">Deinococcus ruber</name>
    <dbReference type="NCBI Taxonomy" id="1848197"/>
    <lineage>
        <taxon>Bacteria</taxon>
        <taxon>Thermotogati</taxon>
        <taxon>Deinococcota</taxon>
        <taxon>Deinococci</taxon>
        <taxon>Deinococcales</taxon>
        <taxon>Deinococcaceae</taxon>
        <taxon>Deinococcus</taxon>
    </lineage>
</organism>
<gene>
    <name evidence="2" type="ORF">GCM10008957_44830</name>
</gene>